<dbReference type="EMBL" id="JACGWM010001572">
    <property type="protein sequence ID" value="KAL0291488.1"/>
    <property type="molecule type" value="Genomic_DNA"/>
</dbReference>
<feature type="compositionally biased region" description="Basic and acidic residues" evidence="1">
    <location>
        <begin position="36"/>
        <end position="58"/>
    </location>
</feature>
<organism evidence="2">
    <name type="scientific">Sesamum calycinum</name>
    <dbReference type="NCBI Taxonomy" id="2727403"/>
    <lineage>
        <taxon>Eukaryota</taxon>
        <taxon>Viridiplantae</taxon>
        <taxon>Streptophyta</taxon>
        <taxon>Embryophyta</taxon>
        <taxon>Tracheophyta</taxon>
        <taxon>Spermatophyta</taxon>
        <taxon>Magnoliopsida</taxon>
        <taxon>eudicotyledons</taxon>
        <taxon>Gunneridae</taxon>
        <taxon>Pentapetalae</taxon>
        <taxon>asterids</taxon>
        <taxon>lamiids</taxon>
        <taxon>Lamiales</taxon>
        <taxon>Pedaliaceae</taxon>
        <taxon>Sesamum</taxon>
    </lineage>
</organism>
<evidence type="ECO:0000313" key="2">
    <source>
        <dbReference type="EMBL" id="KAL0291488.1"/>
    </source>
</evidence>
<protein>
    <submittedName>
        <fullName evidence="2">Uncharacterized protein</fullName>
    </submittedName>
</protein>
<accession>A0AAW2JD51</accession>
<proteinExistence type="predicted"/>
<reference evidence="2" key="1">
    <citation type="submission" date="2020-06" db="EMBL/GenBank/DDBJ databases">
        <authorList>
            <person name="Li T."/>
            <person name="Hu X."/>
            <person name="Zhang T."/>
            <person name="Song X."/>
            <person name="Zhang H."/>
            <person name="Dai N."/>
            <person name="Sheng W."/>
            <person name="Hou X."/>
            <person name="Wei L."/>
        </authorList>
    </citation>
    <scope>NUCLEOTIDE SEQUENCE</scope>
    <source>
        <strain evidence="2">KEN8</strain>
        <tissue evidence="2">Leaf</tissue>
    </source>
</reference>
<dbReference type="AlphaFoldDB" id="A0AAW2JD51"/>
<gene>
    <name evidence="2" type="ORF">Scaly_2635600</name>
</gene>
<sequence>MPSYRDFFKSLAKKPVSKFDALLARTTKYINMEDTQAAKKESCREKRKEVKEKALSKKPRIEVRDKKSPFQSVNTVHTPLSVPISQTLMAVEGKCLLARPKSWKDGPHHPKSEKFYHFHNDYGHTTKECRYLKNEFEWLIQNRYLQEYVCWEKARGTGPYQKWEDDKAK</sequence>
<name>A0AAW2JD51_9LAMI</name>
<comment type="caution">
    <text evidence="2">The sequence shown here is derived from an EMBL/GenBank/DDBJ whole genome shotgun (WGS) entry which is preliminary data.</text>
</comment>
<feature type="region of interest" description="Disordered" evidence="1">
    <location>
        <begin position="34"/>
        <end position="58"/>
    </location>
</feature>
<evidence type="ECO:0000256" key="1">
    <source>
        <dbReference type="SAM" id="MobiDB-lite"/>
    </source>
</evidence>
<reference evidence="2" key="2">
    <citation type="journal article" date="2024" name="Plant">
        <title>Genomic evolution and insights into agronomic trait innovations of Sesamum species.</title>
        <authorList>
            <person name="Miao H."/>
            <person name="Wang L."/>
            <person name="Qu L."/>
            <person name="Liu H."/>
            <person name="Sun Y."/>
            <person name="Le M."/>
            <person name="Wang Q."/>
            <person name="Wei S."/>
            <person name="Zheng Y."/>
            <person name="Lin W."/>
            <person name="Duan Y."/>
            <person name="Cao H."/>
            <person name="Xiong S."/>
            <person name="Wang X."/>
            <person name="Wei L."/>
            <person name="Li C."/>
            <person name="Ma Q."/>
            <person name="Ju M."/>
            <person name="Zhao R."/>
            <person name="Li G."/>
            <person name="Mu C."/>
            <person name="Tian Q."/>
            <person name="Mei H."/>
            <person name="Zhang T."/>
            <person name="Gao T."/>
            <person name="Zhang H."/>
        </authorList>
    </citation>
    <scope>NUCLEOTIDE SEQUENCE</scope>
    <source>
        <strain evidence="2">KEN8</strain>
    </source>
</reference>